<dbReference type="InterPro" id="IPR020999">
    <property type="entry name" value="Chitin_synth_reg_RCR"/>
</dbReference>
<dbReference type="InParanoid" id="A0A4S2MNM2"/>
<dbReference type="PANTHER" id="PTHR28187:SF1">
    <property type="entry name" value="PROTEIN RCR1-RELATED"/>
    <property type="match status" value="1"/>
</dbReference>
<dbReference type="Pfam" id="PF12273">
    <property type="entry name" value="RCR"/>
    <property type="match status" value="1"/>
</dbReference>
<accession>A0A4S2MNM2</accession>
<keyword evidence="2" id="KW-1133">Transmembrane helix</keyword>
<feature type="transmembrane region" description="Helical" evidence="2">
    <location>
        <begin position="38"/>
        <end position="58"/>
    </location>
</feature>
<dbReference type="GO" id="GO:0016192">
    <property type="term" value="P:vesicle-mediated transport"/>
    <property type="evidence" value="ECO:0007669"/>
    <property type="project" value="TreeGrafter"/>
</dbReference>
<feature type="region of interest" description="Disordered" evidence="1">
    <location>
        <begin position="80"/>
        <end position="205"/>
    </location>
</feature>
<proteinExistence type="predicted"/>
<evidence type="ECO:0000256" key="2">
    <source>
        <dbReference type="SAM" id="Phobius"/>
    </source>
</evidence>
<evidence type="ECO:0000313" key="4">
    <source>
        <dbReference type="Proteomes" id="UP000298138"/>
    </source>
</evidence>
<dbReference type="PANTHER" id="PTHR28187">
    <property type="entry name" value="PROTEIN RCR1-RELATED"/>
    <property type="match status" value="1"/>
</dbReference>
<gene>
    <name evidence="3" type="ORF">EX30DRAFT_131616</name>
</gene>
<evidence type="ECO:0000313" key="3">
    <source>
        <dbReference type="EMBL" id="TGZ78605.1"/>
    </source>
</evidence>
<sequence>MPATPYLERRQNDIIPYYDYPKYYDNDPNEKWNSWGRYVAAAAVIIFFIFLFLLFAVLRVKRRQRRGFAPYNGTGWIARKFPNNGRLRGGDANQQTYPQQTYYPPPQPPRNPDADGIYDTPAPPYTPNPAFEQQTGVTSPAPPAPYYAPPPGPPPAAQGQQAYEMTTSPPMNQQYTGTSIQSNNPYYQPPNSPPPAHLGGAPPKY</sequence>
<reference evidence="3 4" key="1">
    <citation type="submission" date="2019-04" db="EMBL/GenBank/DDBJ databases">
        <title>Comparative genomics and transcriptomics to analyze fruiting body development in filamentous ascomycetes.</title>
        <authorList>
            <consortium name="DOE Joint Genome Institute"/>
            <person name="Lutkenhaus R."/>
            <person name="Traeger S."/>
            <person name="Breuer J."/>
            <person name="Kuo A."/>
            <person name="Lipzen A."/>
            <person name="Pangilinan J."/>
            <person name="Dilworth D."/>
            <person name="Sandor L."/>
            <person name="Poggeler S."/>
            <person name="Barry K."/>
            <person name="Grigoriev I.V."/>
            <person name="Nowrousian M."/>
        </authorList>
    </citation>
    <scope>NUCLEOTIDE SEQUENCE [LARGE SCALE GENOMIC DNA]</scope>
    <source>
        <strain evidence="3 4">CBS 389.68</strain>
    </source>
</reference>
<protein>
    <submittedName>
        <fullName evidence="3">Uncharacterized protein</fullName>
    </submittedName>
</protein>
<dbReference type="AlphaFoldDB" id="A0A4S2MNM2"/>
<dbReference type="Proteomes" id="UP000298138">
    <property type="component" value="Unassembled WGS sequence"/>
</dbReference>
<evidence type="ECO:0000256" key="1">
    <source>
        <dbReference type="SAM" id="MobiDB-lite"/>
    </source>
</evidence>
<name>A0A4S2MNM2_9PEZI</name>
<feature type="compositionally biased region" description="Pro residues" evidence="1">
    <location>
        <begin position="140"/>
        <end position="156"/>
    </location>
</feature>
<organism evidence="3 4">
    <name type="scientific">Ascodesmis nigricans</name>
    <dbReference type="NCBI Taxonomy" id="341454"/>
    <lineage>
        <taxon>Eukaryota</taxon>
        <taxon>Fungi</taxon>
        <taxon>Dikarya</taxon>
        <taxon>Ascomycota</taxon>
        <taxon>Pezizomycotina</taxon>
        <taxon>Pezizomycetes</taxon>
        <taxon>Pezizales</taxon>
        <taxon>Ascodesmidaceae</taxon>
        <taxon>Ascodesmis</taxon>
    </lineage>
</organism>
<keyword evidence="2" id="KW-0812">Transmembrane</keyword>
<dbReference type="EMBL" id="ML220139">
    <property type="protein sequence ID" value="TGZ78605.1"/>
    <property type="molecule type" value="Genomic_DNA"/>
</dbReference>
<keyword evidence="2" id="KW-0472">Membrane</keyword>
<feature type="compositionally biased region" description="Polar residues" evidence="1">
    <location>
        <begin position="164"/>
        <end position="180"/>
    </location>
</feature>
<feature type="compositionally biased region" description="Pro residues" evidence="1">
    <location>
        <begin position="187"/>
        <end position="196"/>
    </location>
</feature>
<keyword evidence="4" id="KW-1185">Reference proteome</keyword>